<gene>
    <name evidence="11" type="primary">ACRBP</name>
</gene>
<accession>A0A3Q0E365</accession>
<dbReference type="PANTHER" id="PTHR21362">
    <property type="entry name" value="ACROSIN-BINDING PROTEIN"/>
    <property type="match status" value="1"/>
</dbReference>
<dbReference type="PANTHER" id="PTHR21362:SF1">
    <property type="entry name" value="ACROSIN-BINDING PROTEIN"/>
    <property type="match status" value="1"/>
</dbReference>
<dbReference type="GeneID" id="103261733"/>
<dbReference type="Pfam" id="PF07222">
    <property type="entry name" value="PBP_sp32"/>
    <property type="match status" value="1"/>
</dbReference>
<evidence type="ECO:0000256" key="8">
    <source>
        <dbReference type="ARBA" id="ARBA00045517"/>
    </source>
</evidence>
<dbReference type="GO" id="GO:0005634">
    <property type="term" value="C:nucleus"/>
    <property type="evidence" value="ECO:0007669"/>
    <property type="project" value="TreeGrafter"/>
</dbReference>
<reference evidence="11" key="1">
    <citation type="submission" date="2025-08" db="UniProtKB">
        <authorList>
            <consortium name="RefSeq"/>
        </authorList>
    </citation>
    <scope>IDENTIFICATION</scope>
</reference>
<keyword evidence="5" id="KW-0968">Cytoplasmic vesicle</keyword>
<keyword evidence="4" id="KW-0732">Signal</keyword>
<name>A0A3Q0E365_CARSF</name>
<dbReference type="GO" id="GO:0001669">
    <property type="term" value="C:acrosomal vesicle"/>
    <property type="evidence" value="ECO:0007669"/>
    <property type="project" value="UniProtKB-SubCell"/>
</dbReference>
<keyword evidence="3" id="KW-0597">Phosphoprotein</keyword>
<dbReference type="AlphaFoldDB" id="A0A3Q0E365"/>
<keyword evidence="10" id="KW-1185">Reference proteome</keyword>
<sequence length="272" mass="29938">RVRCSQPVSILSPNPLKELEVPVEVFSTTMTSLVSPRFTGRSPCSLLRLPHTDALLVMCFSIVENSCIITPTAKAWKYLEEEILGFGKSVCDSLGRRHVSTCKLCGFCSLKLEQCHSEANLQRQRCDSSHKTAFISPLLTSQSLPIGNQVGPEDRGHFYGLDLYGGLRMDFWCARLATKGCEDSRVSGWLQTEFLSFQDGDFPTKVRATPRVCPGPAVAWFQVVLGLLASENQPSPNLPPSSSEPPPPPHSQKSRVLYGHIVGIQRGNSYSS</sequence>
<dbReference type="Proteomes" id="UP000189704">
    <property type="component" value="Unplaced"/>
</dbReference>
<protein>
    <recommendedName>
        <fullName evidence="2">Acrosin-binding protein</fullName>
    </recommendedName>
    <alternativeName>
        <fullName evidence="6">Acrosin-binding protein, 60 kDa form</fullName>
    </alternativeName>
    <alternativeName>
        <fullName evidence="7">Proacrosin-binding protein sp32</fullName>
    </alternativeName>
</protein>
<feature type="non-terminal residue" evidence="11">
    <location>
        <position position="1"/>
    </location>
</feature>
<evidence type="ECO:0000313" key="10">
    <source>
        <dbReference type="Proteomes" id="UP000189704"/>
    </source>
</evidence>
<proteinExistence type="predicted"/>
<feature type="region of interest" description="Disordered" evidence="9">
    <location>
        <begin position="232"/>
        <end position="255"/>
    </location>
</feature>
<dbReference type="KEGG" id="csyr:103261733"/>
<evidence type="ECO:0000256" key="3">
    <source>
        <dbReference type="ARBA" id="ARBA00022553"/>
    </source>
</evidence>
<evidence type="ECO:0000256" key="2">
    <source>
        <dbReference type="ARBA" id="ARBA00018940"/>
    </source>
</evidence>
<evidence type="ECO:0000256" key="1">
    <source>
        <dbReference type="ARBA" id="ARBA00004218"/>
    </source>
</evidence>
<comment type="subcellular location">
    <subcellularLocation>
        <location evidence="1">Cytoplasmic vesicle</location>
        <location evidence="1">Secretory vesicle</location>
        <location evidence="1">Acrosome</location>
    </subcellularLocation>
</comment>
<evidence type="ECO:0000313" key="11">
    <source>
        <dbReference type="RefSeq" id="XP_021568700.1"/>
    </source>
</evidence>
<organism evidence="10 11">
    <name type="scientific">Carlito syrichta</name>
    <name type="common">Philippine tarsier</name>
    <name type="synonym">Tarsius syrichta</name>
    <dbReference type="NCBI Taxonomy" id="1868482"/>
    <lineage>
        <taxon>Eukaryota</taxon>
        <taxon>Metazoa</taxon>
        <taxon>Chordata</taxon>
        <taxon>Craniata</taxon>
        <taxon>Vertebrata</taxon>
        <taxon>Euteleostomi</taxon>
        <taxon>Mammalia</taxon>
        <taxon>Eutheria</taxon>
        <taxon>Euarchontoglires</taxon>
        <taxon>Primates</taxon>
        <taxon>Haplorrhini</taxon>
        <taxon>Tarsiiformes</taxon>
        <taxon>Tarsiidae</taxon>
        <taxon>Carlito</taxon>
    </lineage>
</organism>
<evidence type="ECO:0000256" key="6">
    <source>
        <dbReference type="ARBA" id="ARBA00032734"/>
    </source>
</evidence>
<evidence type="ECO:0000256" key="7">
    <source>
        <dbReference type="ARBA" id="ARBA00033453"/>
    </source>
</evidence>
<dbReference type="InterPro" id="IPR009865">
    <property type="entry name" value="Proacrosin-bd"/>
</dbReference>
<feature type="compositionally biased region" description="Pro residues" evidence="9">
    <location>
        <begin position="236"/>
        <end position="250"/>
    </location>
</feature>
<evidence type="ECO:0000256" key="5">
    <source>
        <dbReference type="ARBA" id="ARBA00023329"/>
    </source>
</evidence>
<comment type="function">
    <text evidence="8">Acrosomal protein that maintains proacrosin (pro-ACR) as an enzymatically inactive zymogen in the acrosome. Involved also in the acrosome formation.</text>
</comment>
<evidence type="ECO:0000256" key="4">
    <source>
        <dbReference type="ARBA" id="ARBA00022729"/>
    </source>
</evidence>
<dbReference type="CTD" id="84519"/>
<evidence type="ECO:0000256" key="9">
    <source>
        <dbReference type="SAM" id="MobiDB-lite"/>
    </source>
</evidence>
<dbReference type="OrthoDB" id="9009946at2759"/>
<dbReference type="RefSeq" id="XP_021568700.1">
    <property type="nucleotide sequence ID" value="XM_021713025.1"/>
</dbReference>